<dbReference type="Pfam" id="PF13328">
    <property type="entry name" value="HD_4"/>
    <property type="match status" value="1"/>
</dbReference>
<sequence length="162" mass="17717">MQVNIDGRGIDARHTAMPVGEGAIQRAKMRAAEAHRGQLDKAGRPYFEHPQRVVGRLVNPTADEVVVAWMHDVVEDTGVTLEEIEKAFGSTVAAAVNAMTRRSEEADSEYYARVKANPIALNVKAADLADNTDPARLALLDSAQRARLEAKYAHARHELGIH</sequence>
<comment type="caution">
    <text evidence="1">The sequence shown here is derived from an EMBL/GenBank/DDBJ whole genome shotgun (WGS) entry which is preliminary data.</text>
</comment>
<dbReference type="PANTHER" id="PTHR46246:SF1">
    <property type="entry name" value="GUANOSINE-3',5'-BIS(DIPHOSPHATE) 3'-PYROPHOSPHOHYDROLASE MESH1"/>
    <property type="match status" value="1"/>
</dbReference>
<dbReference type="Gene3D" id="1.10.3210.10">
    <property type="entry name" value="Hypothetical protein af1432"/>
    <property type="match status" value="1"/>
</dbReference>
<keyword evidence="2" id="KW-1185">Reference proteome</keyword>
<dbReference type="InterPro" id="IPR052194">
    <property type="entry name" value="MESH1"/>
</dbReference>
<evidence type="ECO:0000313" key="1">
    <source>
        <dbReference type="EMBL" id="GAA4406231.1"/>
    </source>
</evidence>
<organism evidence="1 2">
    <name type="scientific">Fodinibacter luteus</name>
    <dbReference type="NCBI Taxonomy" id="552064"/>
    <lineage>
        <taxon>Bacteria</taxon>
        <taxon>Bacillati</taxon>
        <taxon>Actinomycetota</taxon>
        <taxon>Actinomycetes</taxon>
        <taxon>Micrococcales</taxon>
        <taxon>Intrasporangiaceae</taxon>
        <taxon>Fodinibacter (ex Wang et al. 2009)</taxon>
    </lineage>
</organism>
<evidence type="ECO:0000313" key="2">
    <source>
        <dbReference type="Proteomes" id="UP001500945"/>
    </source>
</evidence>
<proteinExistence type="predicted"/>
<name>A0ABP8KG04_9MICO</name>
<accession>A0ABP8KG04</accession>
<gene>
    <name evidence="1" type="ORF">GCM10023168_20810</name>
</gene>
<dbReference type="PANTHER" id="PTHR46246">
    <property type="entry name" value="GUANOSINE-3',5'-BIS(DIPHOSPHATE) 3'-PYROPHOSPHOHYDROLASE MESH1"/>
    <property type="match status" value="1"/>
</dbReference>
<protein>
    <submittedName>
        <fullName evidence="1">HD domain-containing protein</fullName>
    </submittedName>
</protein>
<dbReference type="SUPFAM" id="SSF109604">
    <property type="entry name" value="HD-domain/PDEase-like"/>
    <property type="match status" value="1"/>
</dbReference>
<reference evidence="2" key="1">
    <citation type="journal article" date="2019" name="Int. J. Syst. Evol. Microbiol.">
        <title>The Global Catalogue of Microorganisms (GCM) 10K type strain sequencing project: providing services to taxonomists for standard genome sequencing and annotation.</title>
        <authorList>
            <consortium name="The Broad Institute Genomics Platform"/>
            <consortium name="The Broad Institute Genome Sequencing Center for Infectious Disease"/>
            <person name="Wu L."/>
            <person name="Ma J."/>
        </authorList>
    </citation>
    <scope>NUCLEOTIDE SEQUENCE [LARGE SCALE GENOMIC DNA]</scope>
    <source>
        <strain evidence="2">JCM 17809</strain>
    </source>
</reference>
<dbReference type="EMBL" id="BAABGM010000013">
    <property type="protein sequence ID" value="GAA4406231.1"/>
    <property type="molecule type" value="Genomic_DNA"/>
</dbReference>
<dbReference type="Proteomes" id="UP001500945">
    <property type="component" value="Unassembled WGS sequence"/>
</dbReference>